<feature type="region of interest" description="Disordered" evidence="1">
    <location>
        <begin position="55"/>
        <end position="106"/>
    </location>
</feature>
<feature type="compositionally biased region" description="Low complexity" evidence="1">
    <location>
        <begin position="181"/>
        <end position="193"/>
    </location>
</feature>
<keyword evidence="3" id="KW-1185">Reference proteome</keyword>
<feature type="region of interest" description="Disordered" evidence="1">
    <location>
        <begin position="176"/>
        <end position="212"/>
    </location>
</feature>
<evidence type="ECO:0000313" key="2">
    <source>
        <dbReference type="EMBL" id="KAG7530793.1"/>
    </source>
</evidence>
<accession>A0A8K0JIJ8</accession>
<feature type="region of interest" description="Disordered" evidence="1">
    <location>
        <begin position="1"/>
        <end position="29"/>
    </location>
</feature>
<evidence type="ECO:0000313" key="3">
    <source>
        <dbReference type="Proteomes" id="UP000812966"/>
    </source>
</evidence>
<feature type="compositionally biased region" description="Low complexity" evidence="1">
    <location>
        <begin position="8"/>
        <end position="24"/>
    </location>
</feature>
<organism evidence="2 3">
    <name type="scientific">Filobasidium floriforme</name>
    <dbReference type="NCBI Taxonomy" id="5210"/>
    <lineage>
        <taxon>Eukaryota</taxon>
        <taxon>Fungi</taxon>
        <taxon>Dikarya</taxon>
        <taxon>Basidiomycota</taxon>
        <taxon>Agaricomycotina</taxon>
        <taxon>Tremellomycetes</taxon>
        <taxon>Filobasidiales</taxon>
        <taxon>Filobasidiaceae</taxon>
        <taxon>Filobasidium</taxon>
    </lineage>
</organism>
<feature type="compositionally biased region" description="Low complexity" evidence="1">
    <location>
        <begin position="55"/>
        <end position="64"/>
    </location>
</feature>
<sequence length="212" mass="23085">MGMEAWQTSTTTMGTTRTGRTGSSRRIDSTTRTKMFIRTISISTSVVKTFRISSTHSNTHTRTSARLALENPPSEAAATRPTLSSNSVIDSAPSLSRKRCSTPSNVNGVRCPTSTPCTCNNSNNNNCSSNELRRTRQETPRASVHPATIQRLTMCLYTTPPSTHLPPLPLVEVPGTPPRPRTTMAPTRPTVVPSLARTPRPPRPLHCPRNLA</sequence>
<gene>
    <name evidence="2" type="ORF">FFLO_04772</name>
</gene>
<protein>
    <submittedName>
        <fullName evidence="2">Uncharacterized protein</fullName>
    </submittedName>
</protein>
<dbReference type="AlphaFoldDB" id="A0A8K0JIJ8"/>
<proteinExistence type="predicted"/>
<name>A0A8K0JIJ8_9TREE</name>
<evidence type="ECO:0000256" key="1">
    <source>
        <dbReference type="SAM" id="MobiDB-lite"/>
    </source>
</evidence>
<comment type="caution">
    <text evidence="2">The sequence shown here is derived from an EMBL/GenBank/DDBJ whole genome shotgun (WGS) entry which is preliminary data.</text>
</comment>
<dbReference type="EMBL" id="JABELV010000108">
    <property type="protein sequence ID" value="KAG7530793.1"/>
    <property type="molecule type" value="Genomic_DNA"/>
</dbReference>
<reference evidence="2" key="1">
    <citation type="submission" date="2020-04" db="EMBL/GenBank/DDBJ databases">
        <title>Analysis of mating type loci in Filobasidium floriforme.</title>
        <authorList>
            <person name="Nowrousian M."/>
        </authorList>
    </citation>
    <scope>NUCLEOTIDE SEQUENCE</scope>
    <source>
        <strain evidence="2">CBS 6242</strain>
    </source>
</reference>
<dbReference type="Proteomes" id="UP000812966">
    <property type="component" value="Unassembled WGS sequence"/>
</dbReference>